<reference evidence="2" key="1">
    <citation type="submission" date="2021-06" db="EMBL/GenBank/DDBJ databases">
        <authorList>
            <person name="Kallberg Y."/>
            <person name="Tangrot J."/>
            <person name="Rosling A."/>
        </authorList>
    </citation>
    <scope>NUCLEOTIDE SEQUENCE</scope>
    <source>
        <strain evidence="2">MA453B</strain>
    </source>
</reference>
<evidence type="ECO:0000256" key="1">
    <source>
        <dbReference type="SAM" id="Phobius"/>
    </source>
</evidence>
<keyword evidence="1" id="KW-0472">Membrane</keyword>
<dbReference type="EMBL" id="CAJVPY010014342">
    <property type="protein sequence ID" value="CAG8746021.1"/>
    <property type="molecule type" value="Genomic_DNA"/>
</dbReference>
<feature type="transmembrane region" description="Helical" evidence="1">
    <location>
        <begin position="90"/>
        <end position="112"/>
    </location>
</feature>
<feature type="non-terminal residue" evidence="2">
    <location>
        <position position="224"/>
    </location>
</feature>
<name>A0A9N9IQW2_9GLOM</name>
<proteinExistence type="predicted"/>
<sequence>KFIPQKTSIILDKMKTLVIPITEIKKERLKEINDHIEGYPLMSEKLKTGLYWLSGTMAALVIIIVVSVFYTSVGSAAAASFASSQSYKPFSTTGAAAGSVIVEVLIFGLTYFAKYMIDQKSQELAKNFKNNLKPLLTQYNNKDNPTANWRFVWRKVLSHYSIEGTAGANGNIKGKSVPQFVEQAEIVLELNDALSELTADTVTVNKEVSKIQEEKSITTVTTIQ</sequence>
<organism evidence="2 3">
    <name type="scientific">Dentiscutata erythropus</name>
    <dbReference type="NCBI Taxonomy" id="1348616"/>
    <lineage>
        <taxon>Eukaryota</taxon>
        <taxon>Fungi</taxon>
        <taxon>Fungi incertae sedis</taxon>
        <taxon>Mucoromycota</taxon>
        <taxon>Glomeromycotina</taxon>
        <taxon>Glomeromycetes</taxon>
        <taxon>Diversisporales</taxon>
        <taxon>Gigasporaceae</taxon>
        <taxon>Dentiscutata</taxon>
    </lineage>
</organism>
<dbReference type="OrthoDB" id="2364454at2759"/>
<protein>
    <submittedName>
        <fullName evidence="2">11133_t:CDS:1</fullName>
    </submittedName>
</protein>
<keyword evidence="1" id="KW-1133">Transmembrane helix</keyword>
<keyword evidence="3" id="KW-1185">Reference proteome</keyword>
<gene>
    <name evidence="2" type="ORF">DERYTH_LOCUS16445</name>
</gene>
<comment type="caution">
    <text evidence="2">The sequence shown here is derived from an EMBL/GenBank/DDBJ whole genome shotgun (WGS) entry which is preliminary data.</text>
</comment>
<keyword evidence="1" id="KW-0812">Transmembrane</keyword>
<dbReference type="Proteomes" id="UP000789405">
    <property type="component" value="Unassembled WGS sequence"/>
</dbReference>
<accession>A0A9N9IQW2</accession>
<evidence type="ECO:0000313" key="3">
    <source>
        <dbReference type="Proteomes" id="UP000789405"/>
    </source>
</evidence>
<evidence type="ECO:0000313" key="2">
    <source>
        <dbReference type="EMBL" id="CAG8746021.1"/>
    </source>
</evidence>
<dbReference type="AlphaFoldDB" id="A0A9N9IQW2"/>
<feature type="transmembrane region" description="Helical" evidence="1">
    <location>
        <begin position="50"/>
        <end position="70"/>
    </location>
</feature>